<accession>A0ABX9X2R2</accession>
<dbReference type="InterPro" id="IPR012657">
    <property type="entry name" value="23S_rRNA-intervening_sequence"/>
</dbReference>
<comment type="caution">
    <text evidence="1">The sequence shown here is derived from an EMBL/GenBank/DDBJ whole genome shotgun (WGS) entry which is preliminary data.</text>
</comment>
<sequence length="120" mass="13673">MMSEKKNVLKDKSFGFAIRVINLYKYLTATKNEYVLSKQLLRSGTAVGALVRESQNAESKADFIHKLAVAQKECDESIYWIELLFQTDCLSSTEYESINNEATEILKIIRSIIITTKNKS</sequence>
<gene>
    <name evidence="1" type="ORF">EGI15_20685</name>
</gene>
<evidence type="ECO:0000313" key="1">
    <source>
        <dbReference type="EMBL" id="ROH87442.1"/>
    </source>
</evidence>
<keyword evidence="2" id="KW-1185">Reference proteome</keyword>
<dbReference type="NCBIfam" id="TIGR02436">
    <property type="entry name" value="four helix bundle protein"/>
    <property type="match status" value="1"/>
</dbReference>
<dbReference type="Gene3D" id="1.20.1440.60">
    <property type="entry name" value="23S rRNA-intervening sequence"/>
    <property type="match status" value="1"/>
</dbReference>
<dbReference type="PANTHER" id="PTHR38471">
    <property type="entry name" value="FOUR HELIX BUNDLE PROTEIN"/>
    <property type="match status" value="1"/>
</dbReference>
<dbReference type="Proteomes" id="UP000281899">
    <property type="component" value="Unassembled WGS sequence"/>
</dbReference>
<evidence type="ECO:0000313" key="2">
    <source>
        <dbReference type="Proteomes" id="UP000281899"/>
    </source>
</evidence>
<protein>
    <submittedName>
        <fullName evidence="1">Four helix bundle protein</fullName>
    </submittedName>
</protein>
<dbReference type="InterPro" id="IPR036583">
    <property type="entry name" value="23S_rRNA_IVS_sf"/>
</dbReference>
<dbReference type="Pfam" id="PF05635">
    <property type="entry name" value="23S_rRNA_IVP"/>
    <property type="match status" value="1"/>
</dbReference>
<dbReference type="EMBL" id="RJTW01000011">
    <property type="protein sequence ID" value="ROH87442.1"/>
    <property type="molecule type" value="Genomic_DNA"/>
</dbReference>
<dbReference type="SUPFAM" id="SSF158446">
    <property type="entry name" value="IVS-encoded protein-like"/>
    <property type="match status" value="1"/>
</dbReference>
<reference evidence="1 2" key="1">
    <citation type="submission" date="2018-11" db="EMBL/GenBank/DDBJ databases">
        <title>Proposal to divide the Flavobacteriaceae and reorganize its genera based on Amino Acid Identity values calculated from whole genome sequences.</title>
        <authorList>
            <person name="Nicholson A.C."/>
            <person name="Gulvik C.A."/>
            <person name="Whitney A.M."/>
            <person name="Humrighouse B.W."/>
            <person name="Bell M."/>
            <person name="Holmes B."/>
            <person name="Steigerwalt A."/>
            <person name="Villarma A."/>
            <person name="Sheth M."/>
            <person name="Batra D."/>
            <person name="Pryor J."/>
            <person name="Bernardet J.-F."/>
            <person name="Hugo C."/>
            <person name="Kampfer P."/>
            <person name="Newman J."/>
            <person name="Mcquiston J.R."/>
        </authorList>
    </citation>
    <scope>NUCLEOTIDE SEQUENCE [LARGE SCALE GENOMIC DNA]</scope>
    <source>
        <strain evidence="1 2">G0235</strain>
    </source>
</reference>
<dbReference type="PIRSF" id="PIRSF035652">
    <property type="entry name" value="CHP02436"/>
    <property type="match status" value="1"/>
</dbReference>
<proteinExistence type="predicted"/>
<name>A0ABX9X2R2_9FLAO</name>
<organism evidence="1 2">
    <name type="scientific">Chryseobacterium cucumeris</name>
    <dbReference type="NCBI Taxonomy" id="1813611"/>
    <lineage>
        <taxon>Bacteria</taxon>
        <taxon>Pseudomonadati</taxon>
        <taxon>Bacteroidota</taxon>
        <taxon>Flavobacteriia</taxon>
        <taxon>Flavobacteriales</taxon>
        <taxon>Weeksellaceae</taxon>
        <taxon>Chryseobacterium group</taxon>
        <taxon>Chryseobacterium</taxon>
    </lineage>
</organism>
<dbReference type="PANTHER" id="PTHR38471:SF2">
    <property type="entry name" value="FOUR HELIX BUNDLE PROTEIN"/>
    <property type="match status" value="1"/>
</dbReference>